<dbReference type="RefSeq" id="WP_134518113.1">
    <property type="nucleotide sequence ID" value="NZ_SOHE01000016.1"/>
</dbReference>
<dbReference type="OrthoDB" id="5178481at2"/>
<organism evidence="2 3">
    <name type="scientific">Cryobacterium frigoriphilum</name>
    <dbReference type="NCBI Taxonomy" id="1259150"/>
    <lineage>
        <taxon>Bacteria</taxon>
        <taxon>Bacillati</taxon>
        <taxon>Actinomycetota</taxon>
        <taxon>Actinomycetes</taxon>
        <taxon>Micrococcales</taxon>
        <taxon>Microbacteriaceae</taxon>
        <taxon>Cryobacterium</taxon>
    </lineage>
</organism>
<dbReference type="AlphaFoldDB" id="A0A4R9A9K7"/>
<sequence length="222" mass="23274">MRKPVIGTPAGPARSTARRFRRRQTPGVVAVVVGAALLLTGCANGASAGSTPPTADAGTELIGQGTVIQVGDADPELCLGAIAQSYPPQCGGPTVLGWDWASATQSETVSNVTWGTYAVFGTWDGTSLTTTKPPIPLSLYDAMPIEDARRDGSRPGNTEQAELESIQAELQLPNDVEALGSYIDHGYLFVDVIFDNGTVQALLDERYGPDVVILQPALRPAP</sequence>
<dbReference type="Proteomes" id="UP000297447">
    <property type="component" value="Unassembled WGS sequence"/>
</dbReference>
<accession>A0A4R9A9K7</accession>
<keyword evidence="3" id="KW-1185">Reference proteome</keyword>
<evidence type="ECO:0000313" key="3">
    <source>
        <dbReference type="Proteomes" id="UP000297447"/>
    </source>
</evidence>
<evidence type="ECO:0000313" key="2">
    <source>
        <dbReference type="EMBL" id="TFD54438.1"/>
    </source>
</evidence>
<feature type="region of interest" description="Disordered" evidence="1">
    <location>
        <begin position="1"/>
        <end position="21"/>
    </location>
</feature>
<dbReference type="EMBL" id="SOHE01000016">
    <property type="protein sequence ID" value="TFD54438.1"/>
    <property type="molecule type" value="Genomic_DNA"/>
</dbReference>
<evidence type="ECO:0000256" key="1">
    <source>
        <dbReference type="SAM" id="MobiDB-lite"/>
    </source>
</evidence>
<name>A0A4R9A9K7_9MICO</name>
<proteinExistence type="predicted"/>
<protein>
    <submittedName>
        <fullName evidence="2">Uncharacterized protein</fullName>
    </submittedName>
</protein>
<reference evidence="2 3" key="1">
    <citation type="submission" date="2019-03" db="EMBL/GenBank/DDBJ databases">
        <title>Genomics of glacier-inhabiting Cryobacterium strains.</title>
        <authorList>
            <person name="Liu Q."/>
            <person name="Xin Y.-H."/>
        </authorList>
    </citation>
    <scope>NUCLEOTIDE SEQUENCE [LARGE SCALE GENOMIC DNA]</scope>
    <source>
        <strain evidence="2 3">Hh14</strain>
    </source>
</reference>
<comment type="caution">
    <text evidence="2">The sequence shown here is derived from an EMBL/GenBank/DDBJ whole genome shotgun (WGS) entry which is preliminary data.</text>
</comment>
<gene>
    <name evidence="2" type="ORF">E3T55_03100</name>
</gene>